<comment type="function">
    <text evidence="6">Transcriptional repressor that regulates multiple aspects of plant growth and development.</text>
</comment>
<evidence type="ECO:0000256" key="5">
    <source>
        <dbReference type="ARBA" id="ARBA00023242"/>
    </source>
</evidence>
<evidence type="ECO:0000256" key="3">
    <source>
        <dbReference type="ARBA" id="ARBA00023015"/>
    </source>
</evidence>
<protein>
    <recommendedName>
        <fullName evidence="6">Transcription repressor</fullName>
    </recommendedName>
    <alternativeName>
        <fullName evidence="6">Ovate family protein</fullName>
    </alternativeName>
</protein>
<dbReference type="PROSITE" id="PS51754">
    <property type="entry name" value="OVATE"/>
    <property type="match status" value="1"/>
</dbReference>
<keyword evidence="9" id="KW-1185">Reference proteome</keyword>
<dbReference type="EMBL" id="CACRZD030000003">
    <property type="protein sequence ID" value="CAA6657093.1"/>
    <property type="molecule type" value="Genomic_DNA"/>
</dbReference>
<dbReference type="GO" id="GO:0005634">
    <property type="term" value="C:nucleus"/>
    <property type="evidence" value="ECO:0007669"/>
    <property type="project" value="UniProtKB-SubCell"/>
</dbReference>
<sequence>MGKPKKLKSSIKALQEVLTSIRPAVGAPLCMQPAKTNSFRDVLTSFNSIYYVPPTATSSSASLWGEEEAISTSTAATSTSTCSSCLSSTSYAVADASPDHILAEEAFPNVILSSERFFFSPFTSKSIMGESFLEIGDATVKRSSADLCKESIPMAMASRDPYRDFRTSMEEMVELLHCYLRLNEKKTHRFIVLAFMDLSPIGPQRASLTHSPRRCSFLLHPFPPLISTSTNQSSSPSLVFFLHHKSLFSLLSVKA</sequence>
<dbReference type="PANTHER" id="PTHR33057">
    <property type="entry name" value="TRANSCRIPTION REPRESSOR OFP7-RELATED"/>
    <property type="match status" value="1"/>
</dbReference>
<keyword evidence="4 6" id="KW-0804">Transcription</keyword>
<evidence type="ECO:0000313" key="9">
    <source>
        <dbReference type="Proteomes" id="UP001189122"/>
    </source>
</evidence>
<proteinExistence type="predicted"/>
<evidence type="ECO:0000259" key="7">
    <source>
        <dbReference type="PROSITE" id="PS51754"/>
    </source>
</evidence>
<keyword evidence="3 6" id="KW-0805">Transcription regulation</keyword>
<evidence type="ECO:0000256" key="1">
    <source>
        <dbReference type="ARBA" id="ARBA00004123"/>
    </source>
</evidence>
<dbReference type="InterPro" id="IPR006458">
    <property type="entry name" value="Ovate_C"/>
</dbReference>
<keyword evidence="5 6" id="KW-0539">Nucleus</keyword>
<feature type="domain" description="OVATE" evidence="7">
    <location>
        <begin position="135"/>
        <end position="201"/>
    </location>
</feature>
<dbReference type="EMBL" id="LR743590">
    <property type="protein sequence ID" value="CAA2617397.1"/>
    <property type="molecule type" value="Genomic_DNA"/>
</dbReference>
<keyword evidence="2 6" id="KW-0678">Repressor</keyword>
<dbReference type="Proteomes" id="UP001189122">
    <property type="component" value="Unassembled WGS sequence"/>
</dbReference>
<dbReference type="AlphaFoldDB" id="A0A7I8IGS4"/>
<evidence type="ECO:0000313" key="8">
    <source>
        <dbReference type="EMBL" id="CAA2617397.1"/>
    </source>
</evidence>
<evidence type="ECO:0000256" key="4">
    <source>
        <dbReference type="ARBA" id="ARBA00023163"/>
    </source>
</evidence>
<dbReference type="InterPro" id="IPR038933">
    <property type="entry name" value="Ovate"/>
</dbReference>
<dbReference type="Pfam" id="PF04844">
    <property type="entry name" value="Ovate"/>
    <property type="match status" value="1"/>
</dbReference>
<dbReference type="GO" id="GO:0045892">
    <property type="term" value="P:negative regulation of DNA-templated transcription"/>
    <property type="evidence" value="ECO:0007669"/>
    <property type="project" value="UniProtKB-UniRule"/>
</dbReference>
<comment type="subcellular location">
    <subcellularLocation>
        <location evidence="1 6">Nucleus</location>
    </subcellularLocation>
</comment>
<organism evidence="8">
    <name type="scientific">Spirodela intermedia</name>
    <name type="common">Intermediate duckweed</name>
    <dbReference type="NCBI Taxonomy" id="51605"/>
    <lineage>
        <taxon>Eukaryota</taxon>
        <taxon>Viridiplantae</taxon>
        <taxon>Streptophyta</taxon>
        <taxon>Embryophyta</taxon>
        <taxon>Tracheophyta</taxon>
        <taxon>Spermatophyta</taxon>
        <taxon>Magnoliopsida</taxon>
        <taxon>Liliopsida</taxon>
        <taxon>Araceae</taxon>
        <taxon>Lemnoideae</taxon>
        <taxon>Spirodela</taxon>
    </lineage>
</organism>
<accession>A0A7I8IGS4</accession>
<name>A0A7I8IGS4_SPIIN</name>
<gene>
    <name evidence="8" type="ORF">SI7747_03003563</name>
</gene>
<dbReference type="PANTHER" id="PTHR33057:SF218">
    <property type="entry name" value="TRANSCRIPTION REPRESSOR"/>
    <property type="match status" value="1"/>
</dbReference>
<evidence type="ECO:0000256" key="6">
    <source>
        <dbReference type="RuleBase" id="RU367028"/>
    </source>
</evidence>
<evidence type="ECO:0000256" key="2">
    <source>
        <dbReference type="ARBA" id="ARBA00022491"/>
    </source>
</evidence>
<reference evidence="8 9" key="1">
    <citation type="submission" date="2019-12" db="EMBL/GenBank/DDBJ databases">
        <authorList>
            <person name="Scholz U."/>
            <person name="Mascher M."/>
            <person name="Fiebig A."/>
        </authorList>
    </citation>
    <scope>NUCLEOTIDE SEQUENCE</scope>
</reference>